<dbReference type="STRING" id="1437425.CSEC_1543"/>
<dbReference type="InterPro" id="IPR050194">
    <property type="entry name" value="Glycosyltransferase_grp1"/>
</dbReference>
<keyword evidence="4" id="KW-1185">Reference proteome</keyword>
<dbReference type="eggNOG" id="COG0438">
    <property type="taxonomic scope" value="Bacteria"/>
</dbReference>
<evidence type="ECO:0000313" key="4">
    <source>
        <dbReference type="Proteomes" id="UP000031552"/>
    </source>
</evidence>
<dbReference type="Proteomes" id="UP000031552">
    <property type="component" value="Unassembled WGS sequence"/>
</dbReference>
<dbReference type="PANTHER" id="PTHR45947:SF3">
    <property type="entry name" value="SULFOQUINOVOSYL TRANSFERASE SQD2"/>
    <property type="match status" value="1"/>
</dbReference>
<dbReference type="RefSeq" id="WP_041017894.1">
    <property type="nucleotide sequence ID" value="NZ_CCEJ010000007.1"/>
</dbReference>
<dbReference type="InterPro" id="IPR001296">
    <property type="entry name" value="Glyco_trans_1"/>
</dbReference>
<reference evidence="3" key="1">
    <citation type="submission" date="2013-12" db="EMBL/GenBank/DDBJ databases">
        <authorList>
            <person name="Linke B."/>
        </authorList>
    </citation>
    <scope>NUCLEOTIDE SEQUENCE [LARGE SCALE GENOMIC DNA]</scope>
    <source>
        <strain evidence="3">CRIB-18</strain>
    </source>
</reference>
<dbReference type="Pfam" id="PF00534">
    <property type="entry name" value="Glycos_transf_1"/>
    <property type="match status" value="1"/>
</dbReference>
<protein>
    <submittedName>
        <fullName evidence="3">Glycosyl transferase</fullName>
    </submittedName>
</protein>
<evidence type="ECO:0000313" key="3">
    <source>
        <dbReference type="EMBL" id="CDR34357.1"/>
    </source>
</evidence>
<dbReference type="AlphaFoldDB" id="A0A090CZC5"/>
<feature type="domain" description="Glycosyltransferase subfamily 4-like N-terminal" evidence="2">
    <location>
        <begin position="87"/>
        <end position="205"/>
    </location>
</feature>
<proteinExistence type="predicted"/>
<dbReference type="InterPro" id="IPR028098">
    <property type="entry name" value="Glyco_trans_4-like_N"/>
</dbReference>
<name>A0A090CZC5_9BACT</name>
<gene>
    <name evidence="3" type="ORF">CSEC_1543</name>
</gene>
<accession>A0A090CZC5</accession>
<comment type="caution">
    <text evidence="3">The sequence shown here is derived from an EMBL/GenBank/DDBJ whole genome shotgun (WGS) entry which is preliminary data.</text>
</comment>
<organism evidence="3 4">
    <name type="scientific">Candidatus Criblamydia sequanensis CRIB-18</name>
    <dbReference type="NCBI Taxonomy" id="1437425"/>
    <lineage>
        <taxon>Bacteria</taxon>
        <taxon>Pseudomonadati</taxon>
        <taxon>Chlamydiota</taxon>
        <taxon>Chlamydiia</taxon>
        <taxon>Parachlamydiales</taxon>
        <taxon>Candidatus Criblamydiaceae</taxon>
        <taxon>Candidatus Criblamydia</taxon>
    </lineage>
</organism>
<reference evidence="3" key="2">
    <citation type="submission" date="2014-09" db="EMBL/GenBank/DDBJ databases">
        <title>Criblamydia sequanensis harbors a mega-plasmid encoding arsenite resistance.</title>
        <authorList>
            <person name="Bertelli C."/>
            <person name="Goesmann A."/>
            <person name="Greub G."/>
        </authorList>
    </citation>
    <scope>NUCLEOTIDE SEQUENCE [LARGE SCALE GENOMIC DNA]</scope>
    <source>
        <strain evidence="3">CRIB-18</strain>
    </source>
</reference>
<dbReference type="PANTHER" id="PTHR45947">
    <property type="entry name" value="SULFOQUINOVOSYL TRANSFERASE SQD2"/>
    <property type="match status" value="1"/>
</dbReference>
<evidence type="ECO:0000259" key="1">
    <source>
        <dbReference type="Pfam" id="PF00534"/>
    </source>
</evidence>
<sequence length="393" mass="44914">MKSPHVLIIPSWYRTESKPLRGYNFNFWAKTLSLRNSKVGLIFSDLLPLRKNLKIDKLKNYYFKIEETHDSGFPELIFKGVNLGLFHPNFRLYFLIKTYERLFKTYIKKFGRPDLIQAHSFLAAGVVARHLQKRFSIPYIVSEHASFFYKTACHGELIPTPVLNKYKEAYRHAKCVSAVSRPLLNWLADSLQVENKGIVLPNIIEPFPFKEKKSKSEPFIYLTLAHLSRIKRIDLLLESFRLLADTGKKVKLIIAGDGEEKTALLNLRKQLCLENSVSFIGSLKRNQLAHFFSQGDAFILPSFVETFGNAIVEALHYGLPIIAGAMGAPGEYINENNGLLFNGSSKEELARLMAKLMNHSFNSEIIKNHAKSHFDNNKTMDLLQSIHQKALLT</sequence>
<dbReference type="EMBL" id="CCEJ010000007">
    <property type="protein sequence ID" value="CDR34357.1"/>
    <property type="molecule type" value="Genomic_DNA"/>
</dbReference>
<dbReference type="SUPFAM" id="SSF53756">
    <property type="entry name" value="UDP-Glycosyltransferase/glycogen phosphorylase"/>
    <property type="match status" value="1"/>
</dbReference>
<keyword evidence="3" id="KW-0808">Transferase</keyword>
<dbReference type="Pfam" id="PF13439">
    <property type="entry name" value="Glyco_transf_4"/>
    <property type="match status" value="1"/>
</dbReference>
<dbReference type="OrthoDB" id="9795068at2"/>
<feature type="domain" description="Glycosyl transferase family 1" evidence="1">
    <location>
        <begin position="210"/>
        <end position="370"/>
    </location>
</feature>
<dbReference type="Gene3D" id="3.40.50.2000">
    <property type="entry name" value="Glycogen Phosphorylase B"/>
    <property type="match status" value="2"/>
</dbReference>
<dbReference type="GO" id="GO:0016757">
    <property type="term" value="F:glycosyltransferase activity"/>
    <property type="evidence" value="ECO:0007669"/>
    <property type="project" value="InterPro"/>
</dbReference>
<evidence type="ECO:0000259" key="2">
    <source>
        <dbReference type="Pfam" id="PF13439"/>
    </source>
</evidence>